<reference evidence="1" key="2">
    <citation type="journal article" date="2015" name="Data Brief">
        <title>Shoot transcriptome of the giant reed, Arundo donax.</title>
        <authorList>
            <person name="Barrero R.A."/>
            <person name="Guerrero F.D."/>
            <person name="Moolhuijzen P."/>
            <person name="Goolsby J.A."/>
            <person name="Tidwell J."/>
            <person name="Bellgard S.E."/>
            <person name="Bellgard M.I."/>
        </authorList>
    </citation>
    <scope>NUCLEOTIDE SEQUENCE</scope>
    <source>
        <tissue evidence="1">Shoot tissue taken approximately 20 cm above the soil surface</tissue>
    </source>
</reference>
<name>A0A0A9FIW1_ARUDO</name>
<protein>
    <submittedName>
        <fullName evidence="1">Uncharacterized protein</fullName>
    </submittedName>
</protein>
<reference evidence="1" key="1">
    <citation type="submission" date="2014-09" db="EMBL/GenBank/DDBJ databases">
        <authorList>
            <person name="Magalhaes I.L.F."/>
            <person name="Oliveira U."/>
            <person name="Santos F.R."/>
            <person name="Vidigal T.H.D.A."/>
            <person name="Brescovit A.D."/>
            <person name="Santos A.J."/>
        </authorList>
    </citation>
    <scope>NUCLEOTIDE SEQUENCE</scope>
    <source>
        <tissue evidence="1">Shoot tissue taken approximately 20 cm above the soil surface</tissue>
    </source>
</reference>
<organism evidence="1">
    <name type="scientific">Arundo donax</name>
    <name type="common">Giant reed</name>
    <name type="synonym">Donax arundinaceus</name>
    <dbReference type="NCBI Taxonomy" id="35708"/>
    <lineage>
        <taxon>Eukaryota</taxon>
        <taxon>Viridiplantae</taxon>
        <taxon>Streptophyta</taxon>
        <taxon>Embryophyta</taxon>
        <taxon>Tracheophyta</taxon>
        <taxon>Spermatophyta</taxon>
        <taxon>Magnoliopsida</taxon>
        <taxon>Liliopsida</taxon>
        <taxon>Poales</taxon>
        <taxon>Poaceae</taxon>
        <taxon>PACMAD clade</taxon>
        <taxon>Arundinoideae</taxon>
        <taxon>Arundineae</taxon>
        <taxon>Arundo</taxon>
    </lineage>
</organism>
<sequence length="23" mass="2688">MQLMRRLRPWLPSLLLAGCCTKT</sequence>
<dbReference type="EMBL" id="GBRH01189698">
    <property type="protein sequence ID" value="JAE08198.1"/>
    <property type="molecule type" value="Transcribed_RNA"/>
</dbReference>
<dbReference type="PROSITE" id="PS51257">
    <property type="entry name" value="PROKAR_LIPOPROTEIN"/>
    <property type="match status" value="1"/>
</dbReference>
<evidence type="ECO:0000313" key="1">
    <source>
        <dbReference type="EMBL" id="JAE08198.1"/>
    </source>
</evidence>
<dbReference type="AlphaFoldDB" id="A0A0A9FIW1"/>
<proteinExistence type="predicted"/>
<accession>A0A0A9FIW1</accession>